<keyword evidence="2" id="KW-0812">Transmembrane</keyword>
<keyword evidence="2" id="KW-1133">Transmembrane helix</keyword>
<evidence type="ECO:0000313" key="3">
    <source>
        <dbReference type="EMBL" id="MDQ0489995.1"/>
    </source>
</evidence>
<name>A0ABU0KKQ7_9ACTN</name>
<keyword evidence="2" id="KW-0472">Membrane</keyword>
<keyword evidence="4" id="KW-1185">Reference proteome</keyword>
<gene>
    <name evidence="3" type="ORF">QO019_004872</name>
</gene>
<accession>A0ABU0KKQ7</accession>
<evidence type="ECO:0000256" key="2">
    <source>
        <dbReference type="SAM" id="Phobius"/>
    </source>
</evidence>
<feature type="compositionally biased region" description="Basic residues" evidence="1">
    <location>
        <begin position="53"/>
        <end position="63"/>
    </location>
</feature>
<feature type="region of interest" description="Disordered" evidence="1">
    <location>
        <begin position="1"/>
        <end position="66"/>
    </location>
</feature>
<protein>
    <submittedName>
        <fullName evidence="3">Uncharacterized membrane protein (DUF485 family)</fullName>
    </submittedName>
</protein>
<feature type="transmembrane region" description="Helical" evidence="2">
    <location>
        <begin position="83"/>
        <end position="104"/>
    </location>
</feature>
<reference evidence="3 4" key="1">
    <citation type="submission" date="2023-07" db="EMBL/GenBank/DDBJ databases">
        <title>Genomic Encyclopedia of Type Strains, Phase IV (KMG-IV): sequencing the most valuable type-strain genomes for metagenomic binning, comparative biology and taxonomic classification.</title>
        <authorList>
            <person name="Goeker M."/>
        </authorList>
    </citation>
    <scope>NUCLEOTIDE SEQUENCE [LARGE SCALE GENOMIC DNA]</scope>
    <source>
        <strain evidence="3 4">DSM 40573</strain>
    </source>
</reference>
<sequence length="163" mass="18009">MPSDPFPPPRDPHRPPPPYADAPYTHPRADVPHAASPTHRTYPWLPPAPPPPRPHRAPRHAPLGHHSDLRRLRHAYRWQRRTATLTALGYFVLFLVLSAFAPALMSGTAAGGVPTGLLLAVGQVPVTWLAVALYEATARRRVDPLAALIRRQAVVDARREAVR</sequence>
<organism evidence="3 4">
    <name type="scientific">Streptomyces thermodiastaticus</name>
    <dbReference type="NCBI Taxonomy" id="44061"/>
    <lineage>
        <taxon>Bacteria</taxon>
        <taxon>Bacillati</taxon>
        <taxon>Actinomycetota</taxon>
        <taxon>Actinomycetes</taxon>
        <taxon>Kitasatosporales</taxon>
        <taxon>Streptomycetaceae</taxon>
        <taxon>Streptomyces</taxon>
    </lineage>
</organism>
<evidence type="ECO:0000256" key="1">
    <source>
        <dbReference type="SAM" id="MobiDB-lite"/>
    </source>
</evidence>
<dbReference type="InterPro" id="IPR007436">
    <property type="entry name" value="DUF485"/>
</dbReference>
<dbReference type="Proteomes" id="UP001236795">
    <property type="component" value="Unassembled WGS sequence"/>
</dbReference>
<evidence type="ECO:0000313" key="4">
    <source>
        <dbReference type="Proteomes" id="UP001236795"/>
    </source>
</evidence>
<dbReference type="EMBL" id="JAUSWC010000018">
    <property type="protein sequence ID" value="MDQ0489995.1"/>
    <property type="molecule type" value="Genomic_DNA"/>
</dbReference>
<feature type="transmembrane region" description="Helical" evidence="2">
    <location>
        <begin position="116"/>
        <end position="134"/>
    </location>
</feature>
<dbReference type="Pfam" id="PF04341">
    <property type="entry name" value="DUF485"/>
    <property type="match status" value="1"/>
</dbReference>
<dbReference type="RefSeq" id="WP_258902383.1">
    <property type="nucleotide sequence ID" value="NZ_JAUSWC010000018.1"/>
</dbReference>
<proteinExistence type="predicted"/>
<comment type="caution">
    <text evidence="3">The sequence shown here is derived from an EMBL/GenBank/DDBJ whole genome shotgun (WGS) entry which is preliminary data.</text>
</comment>
<feature type="compositionally biased region" description="Pro residues" evidence="1">
    <location>
        <begin position="1"/>
        <end position="20"/>
    </location>
</feature>